<dbReference type="PANTHER" id="PTHR43833:SF9">
    <property type="entry name" value="POTASSIUM CHANNEL PROTEIN YUGO-RELATED"/>
    <property type="match status" value="1"/>
</dbReference>
<dbReference type="RefSeq" id="WP_171352323.1">
    <property type="nucleotide sequence ID" value="NZ_VTXP01000004.1"/>
</dbReference>
<keyword evidence="1" id="KW-0812">Transmembrane</keyword>
<feature type="transmembrane region" description="Helical" evidence="1">
    <location>
        <begin position="21"/>
        <end position="41"/>
    </location>
</feature>
<dbReference type="Gene3D" id="3.40.50.720">
    <property type="entry name" value="NAD(P)-binding Rossmann-like Domain"/>
    <property type="match status" value="1"/>
</dbReference>
<dbReference type="SUPFAM" id="SSF81324">
    <property type="entry name" value="Voltage-gated potassium channels"/>
    <property type="match status" value="1"/>
</dbReference>
<dbReference type="Pfam" id="PF07885">
    <property type="entry name" value="Ion_trans_2"/>
    <property type="match status" value="1"/>
</dbReference>
<evidence type="ECO:0000259" key="2">
    <source>
        <dbReference type="Pfam" id="PF07885"/>
    </source>
</evidence>
<keyword evidence="3" id="KW-0407">Ion channel</keyword>
<dbReference type="InterPro" id="IPR036291">
    <property type="entry name" value="NAD(P)-bd_dom_sf"/>
</dbReference>
<sequence length="343" mass="37825">MSVWFVFKKWLKSRLFQLSNRNLIILLLAYVTLSWGMLVVSGETALTEDISTFVYYLMVTASTVGYGDLSPTTAAGKWVVILFVIPGGLTLFAALVGRLASASVDYWRAGILGKRRVGVENHILLLGWNGQRTMHLIRMLQHEEEGKRPIVLCSRSDIENPLPGEIGFVKVTSYTDEQEMEKASVTQASCIVVDNLEDDITLSAALYSANVNPKAHLLAYFKDEALSQLLNQHCPNAECIPAVGAEMLAKAAVDPGSSALHQELLASTRGMTQYSTTYPESASATDVQSIFVYIKRAYQATLIAIDTGKGIELNPDLEKVILPGTKLFYIADERIELIDWSKI</sequence>
<keyword evidence="1" id="KW-1133">Transmembrane helix</keyword>
<dbReference type="Gene3D" id="1.10.287.70">
    <property type="match status" value="1"/>
</dbReference>
<accession>A0AAP6ZJE4</accession>
<dbReference type="Proteomes" id="UP000576645">
    <property type="component" value="Unassembled WGS sequence"/>
</dbReference>
<feature type="domain" description="Potassium channel" evidence="2">
    <location>
        <begin position="26"/>
        <end position="101"/>
    </location>
</feature>
<keyword evidence="1" id="KW-0472">Membrane</keyword>
<dbReference type="EMBL" id="VTXP01000004">
    <property type="protein sequence ID" value="NOJ22609.1"/>
    <property type="molecule type" value="Genomic_DNA"/>
</dbReference>
<keyword evidence="3" id="KW-0813">Transport</keyword>
<protein>
    <submittedName>
        <fullName evidence="3">Two pore domain potassium channel family protein</fullName>
    </submittedName>
</protein>
<feature type="transmembrane region" description="Helical" evidence="1">
    <location>
        <begin position="78"/>
        <end position="100"/>
    </location>
</feature>
<dbReference type="InterPro" id="IPR013099">
    <property type="entry name" value="K_chnl_dom"/>
</dbReference>
<reference evidence="3 4" key="1">
    <citation type="submission" date="2019-09" db="EMBL/GenBank/DDBJ databases">
        <title>Draft genome sequencing and comparative genomics of hatchery-associated Vibrios.</title>
        <authorList>
            <person name="Kehlet-Delgado H."/>
            <person name="Mueller R.S."/>
        </authorList>
    </citation>
    <scope>NUCLEOTIDE SEQUENCE [LARGE SCALE GENOMIC DNA]</scope>
    <source>
        <strain evidence="3 4">09-121-3</strain>
    </source>
</reference>
<dbReference type="InterPro" id="IPR050721">
    <property type="entry name" value="Trk_Ktr_HKT_K-transport"/>
</dbReference>
<proteinExistence type="predicted"/>
<gene>
    <name evidence="3" type="ORF">F0238_07650</name>
</gene>
<evidence type="ECO:0000313" key="4">
    <source>
        <dbReference type="Proteomes" id="UP000576645"/>
    </source>
</evidence>
<dbReference type="GO" id="GO:0034220">
    <property type="term" value="P:monoatomic ion transmembrane transport"/>
    <property type="evidence" value="ECO:0007669"/>
    <property type="project" value="UniProtKB-KW"/>
</dbReference>
<keyword evidence="3" id="KW-0406">Ion transport</keyword>
<dbReference type="PANTHER" id="PTHR43833">
    <property type="entry name" value="POTASSIUM CHANNEL PROTEIN 2-RELATED-RELATED"/>
    <property type="match status" value="1"/>
</dbReference>
<name>A0AAP6ZJE4_9VIBR</name>
<comment type="caution">
    <text evidence="3">The sequence shown here is derived from an EMBL/GenBank/DDBJ whole genome shotgun (WGS) entry which is preliminary data.</text>
</comment>
<dbReference type="AlphaFoldDB" id="A0AAP6ZJE4"/>
<organism evidence="3 4">
    <name type="scientific">Vibrio coralliilyticus</name>
    <dbReference type="NCBI Taxonomy" id="190893"/>
    <lineage>
        <taxon>Bacteria</taxon>
        <taxon>Pseudomonadati</taxon>
        <taxon>Pseudomonadota</taxon>
        <taxon>Gammaproteobacteria</taxon>
        <taxon>Vibrionales</taxon>
        <taxon>Vibrionaceae</taxon>
        <taxon>Vibrio</taxon>
    </lineage>
</organism>
<evidence type="ECO:0000256" key="1">
    <source>
        <dbReference type="SAM" id="Phobius"/>
    </source>
</evidence>
<evidence type="ECO:0000313" key="3">
    <source>
        <dbReference type="EMBL" id="NOJ22609.1"/>
    </source>
</evidence>
<dbReference type="SUPFAM" id="SSF51735">
    <property type="entry name" value="NAD(P)-binding Rossmann-fold domains"/>
    <property type="match status" value="1"/>
</dbReference>
<feature type="transmembrane region" description="Helical" evidence="1">
    <location>
        <begin position="53"/>
        <end position="69"/>
    </location>
</feature>